<dbReference type="SUPFAM" id="SSF50911">
    <property type="entry name" value="Mannose 6-phosphate receptor domain"/>
    <property type="match status" value="2"/>
</dbReference>
<protein>
    <recommendedName>
        <fullName evidence="6">Endoplasmic reticulum lectin 1</fullName>
    </recommendedName>
    <alternativeName>
        <fullName evidence="7">ER lectin</fullName>
    </alternativeName>
</protein>
<evidence type="ECO:0000256" key="7">
    <source>
        <dbReference type="ARBA" id="ARBA00041661"/>
    </source>
</evidence>
<reference evidence="10 11" key="1">
    <citation type="submission" date="2024-11" db="EMBL/GenBank/DDBJ databases">
        <title>Adaptive evolution of stress response genes in parasites aligns with host niche diversity.</title>
        <authorList>
            <person name="Hahn C."/>
            <person name="Resl P."/>
        </authorList>
    </citation>
    <scope>NUCLEOTIDE SEQUENCE [LARGE SCALE GENOMIC DNA]</scope>
    <source>
        <strain evidence="10">EGGRZ-B1_66</strain>
        <tissue evidence="10">Body</tissue>
    </source>
</reference>
<comment type="subcellular location">
    <subcellularLocation>
        <location evidence="1">Endoplasmic reticulum</location>
    </subcellularLocation>
</comment>
<dbReference type="PANTHER" id="PTHR15414">
    <property type="entry name" value="OS-9-RELATED"/>
    <property type="match status" value="1"/>
</dbReference>
<organism evidence="10 11">
    <name type="scientific">Cichlidogyrus casuarinus</name>
    <dbReference type="NCBI Taxonomy" id="1844966"/>
    <lineage>
        <taxon>Eukaryota</taxon>
        <taxon>Metazoa</taxon>
        <taxon>Spiralia</taxon>
        <taxon>Lophotrochozoa</taxon>
        <taxon>Platyhelminthes</taxon>
        <taxon>Monogenea</taxon>
        <taxon>Monopisthocotylea</taxon>
        <taxon>Dactylogyridea</taxon>
        <taxon>Ancyrocephalidae</taxon>
        <taxon>Cichlidogyrus</taxon>
    </lineage>
</organism>
<evidence type="ECO:0000256" key="3">
    <source>
        <dbReference type="ARBA" id="ARBA00022824"/>
    </source>
</evidence>
<name>A0ABD2QBI9_9PLAT</name>
<comment type="function">
    <text evidence="5">Probable lectin that binds selectively to improperly folded lumenal proteins. May function in endoplasmic reticulum quality control and endoplasmic reticulum-associated degradation (ERAD) of both non-glycosylated proteins and glycoproteins.</text>
</comment>
<dbReference type="GO" id="GO:0005783">
    <property type="term" value="C:endoplasmic reticulum"/>
    <property type="evidence" value="ECO:0007669"/>
    <property type="project" value="UniProtKB-SubCell"/>
</dbReference>
<evidence type="ECO:0000256" key="5">
    <source>
        <dbReference type="ARBA" id="ARBA00037585"/>
    </source>
</evidence>
<dbReference type="Gene3D" id="2.70.130.10">
    <property type="entry name" value="Mannose-6-phosphate receptor binding domain"/>
    <property type="match status" value="2"/>
</dbReference>
<comment type="caution">
    <text evidence="10">The sequence shown here is derived from an EMBL/GenBank/DDBJ whole genome shotgun (WGS) entry which is preliminary data.</text>
</comment>
<proteinExistence type="predicted"/>
<evidence type="ECO:0000256" key="4">
    <source>
        <dbReference type="ARBA" id="ARBA00023157"/>
    </source>
</evidence>
<gene>
    <name evidence="10" type="primary">ERLEC1</name>
    <name evidence="10" type="ORF">Ciccas_004429</name>
</gene>
<accession>A0ABD2QBI9</accession>
<dbReference type="InterPro" id="IPR045149">
    <property type="entry name" value="OS-9-like"/>
</dbReference>
<feature type="domain" description="MRH" evidence="9">
    <location>
        <begin position="1"/>
        <end position="87"/>
    </location>
</feature>
<evidence type="ECO:0000313" key="11">
    <source>
        <dbReference type="Proteomes" id="UP001626550"/>
    </source>
</evidence>
<dbReference type="Proteomes" id="UP001626550">
    <property type="component" value="Unassembled WGS sequence"/>
</dbReference>
<feature type="domain" description="MRH" evidence="9">
    <location>
        <begin position="260"/>
        <end position="378"/>
    </location>
</feature>
<keyword evidence="8" id="KW-0175">Coiled coil</keyword>
<feature type="coiled-coil region" evidence="8">
    <location>
        <begin position="162"/>
        <end position="206"/>
    </location>
</feature>
<evidence type="ECO:0000259" key="9">
    <source>
        <dbReference type="PROSITE" id="PS51914"/>
    </source>
</evidence>
<keyword evidence="11" id="KW-1185">Reference proteome</keyword>
<keyword evidence="4" id="KW-1015">Disulfide bond</keyword>
<dbReference type="InterPro" id="IPR012913">
    <property type="entry name" value="OS9-like_dom"/>
</dbReference>
<keyword evidence="3" id="KW-0256">Endoplasmic reticulum</keyword>
<dbReference type="InterPro" id="IPR044865">
    <property type="entry name" value="MRH_dom"/>
</dbReference>
<dbReference type="AlphaFoldDB" id="A0ABD2QBI9"/>
<dbReference type="Pfam" id="PF07915">
    <property type="entry name" value="PRKCSH"/>
    <property type="match status" value="1"/>
</dbReference>
<sequence>MGFFSPMNNFMDHRSQGFKTITLEGREFPYFQLNFTGGDVCDLTGTKRSANILYVCNEMSTADIYQITEPESCSYQVVVLTKHLCSHPKYRPRANYVNEVVCYTENADPKPKSLIEFEKAREELHSGKFSISLDALFGSPEVANFKIEAKRDKSGIVYRIKMNEEESQKDDLVDELKAEMRDEVTEEELEKVLKDARSTLSKLMTATNSMNERMVKDATEAAENVVEKVQMQADPSKPSYTALTVVKRDDLRGFLQGASKKCFISGYGWWQQMLCFQSSVQQFHDNDDGTRIEIILGRWNKQAHLKAYRENLNFRKNSDLQLFYYFLNGDICKETGKPRQTIVKLACDPRNELMQQAFLEDPTCHYYFELKSAALCPVIAAADKETGDIPPEALQ</sequence>
<dbReference type="PROSITE" id="PS51914">
    <property type="entry name" value="MRH"/>
    <property type="match status" value="2"/>
</dbReference>
<dbReference type="InterPro" id="IPR009011">
    <property type="entry name" value="Man6P_isomerase_rcpt-bd_dom_sf"/>
</dbReference>
<dbReference type="EMBL" id="JBJKFK010000463">
    <property type="protein sequence ID" value="KAL3316920.1"/>
    <property type="molecule type" value="Genomic_DNA"/>
</dbReference>
<evidence type="ECO:0000256" key="2">
    <source>
        <dbReference type="ARBA" id="ARBA00022729"/>
    </source>
</evidence>
<evidence type="ECO:0000256" key="8">
    <source>
        <dbReference type="SAM" id="Coils"/>
    </source>
</evidence>
<evidence type="ECO:0000256" key="6">
    <source>
        <dbReference type="ARBA" id="ARBA00041108"/>
    </source>
</evidence>
<dbReference type="PANTHER" id="PTHR15414:SF0">
    <property type="entry name" value="ENDOPLASMIC RETICULUM LECTIN 1"/>
    <property type="match status" value="1"/>
</dbReference>
<evidence type="ECO:0000256" key="1">
    <source>
        <dbReference type="ARBA" id="ARBA00004240"/>
    </source>
</evidence>
<keyword evidence="2" id="KW-0732">Signal</keyword>
<evidence type="ECO:0000313" key="10">
    <source>
        <dbReference type="EMBL" id="KAL3316920.1"/>
    </source>
</evidence>